<keyword evidence="6" id="KW-1185">Reference proteome</keyword>
<feature type="compositionally biased region" description="Basic and acidic residues" evidence="3">
    <location>
        <begin position="168"/>
        <end position="179"/>
    </location>
</feature>
<dbReference type="Proteomes" id="UP000546257">
    <property type="component" value="Unassembled WGS sequence"/>
</dbReference>
<dbReference type="AlphaFoldDB" id="A0A7J9SN57"/>
<evidence type="ECO:0000313" key="6">
    <source>
        <dbReference type="Proteomes" id="UP000546257"/>
    </source>
</evidence>
<feature type="domain" description="N-acetyltransferase" evidence="4">
    <location>
        <begin position="12"/>
        <end position="162"/>
    </location>
</feature>
<dbReference type="PANTHER" id="PTHR43877:SF1">
    <property type="entry name" value="ACETYLTRANSFERASE"/>
    <property type="match status" value="1"/>
</dbReference>
<sequence length="179" mass="19047">MGDATDGDGDAVEIERPEPGEIDALVDLWVALASDQRRYDSHILPEPNRGVIRDTLARHAVAGGLRAARRGDDVVGFVSFELERGAYESDETRGVVRNVYVEPASRGRGVGGDLLDAAEAALADAGATVVALEAMADNDRARGFYRGRGYAPHRVQFEKPVDGSGDAGGEKNDTHSKEG</sequence>
<dbReference type="PROSITE" id="PS51186">
    <property type="entry name" value="GNAT"/>
    <property type="match status" value="1"/>
</dbReference>
<evidence type="ECO:0000256" key="1">
    <source>
        <dbReference type="ARBA" id="ARBA00022679"/>
    </source>
</evidence>
<organism evidence="5 6">
    <name type="scientific">Halobellus ruber</name>
    <dbReference type="NCBI Taxonomy" id="2761102"/>
    <lineage>
        <taxon>Archaea</taxon>
        <taxon>Methanobacteriati</taxon>
        <taxon>Methanobacteriota</taxon>
        <taxon>Stenosarchaea group</taxon>
        <taxon>Halobacteria</taxon>
        <taxon>Halobacteriales</taxon>
        <taxon>Haloferacaceae</taxon>
        <taxon>Halobellus</taxon>
    </lineage>
</organism>
<dbReference type="PANTHER" id="PTHR43877">
    <property type="entry name" value="AMINOALKYLPHOSPHONATE N-ACETYLTRANSFERASE-RELATED-RELATED"/>
    <property type="match status" value="1"/>
</dbReference>
<dbReference type="InterPro" id="IPR050832">
    <property type="entry name" value="Bact_Acetyltransf"/>
</dbReference>
<dbReference type="RefSeq" id="WP_185194307.1">
    <property type="nucleotide sequence ID" value="NZ_JACKXD010000009.1"/>
</dbReference>
<dbReference type="InterPro" id="IPR016181">
    <property type="entry name" value="Acyl_CoA_acyltransferase"/>
</dbReference>
<dbReference type="GO" id="GO:0016747">
    <property type="term" value="F:acyltransferase activity, transferring groups other than amino-acyl groups"/>
    <property type="evidence" value="ECO:0007669"/>
    <property type="project" value="InterPro"/>
</dbReference>
<accession>A0A7J9SN57</accession>
<feature type="region of interest" description="Disordered" evidence="3">
    <location>
        <begin position="155"/>
        <end position="179"/>
    </location>
</feature>
<protein>
    <submittedName>
        <fullName evidence="5">GNAT family N-acetyltransferase</fullName>
    </submittedName>
</protein>
<keyword evidence="2" id="KW-0012">Acyltransferase</keyword>
<dbReference type="SUPFAM" id="SSF55729">
    <property type="entry name" value="Acyl-CoA N-acyltransferases (Nat)"/>
    <property type="match status" value="1"/>
</dbReference>
<reference evidence="5 6" key="1">
    <citation type="submission" date="2020-08" db="EMBL/GenBank/DDBJ databases">
        <authorList>
            <person name="Seo M.-J."/>
        </authorList>
    </citation>
    <scope>NUCLEOTIDE SEQUENCE [LARGE SCALE GENOMIC DNA]</scope>
    <source>
        <strain evidence="5 6">MBLA0160</strain>
    </source>
</reference>
<evidence type="ECO:0000256" key="2">
    <source>
        <dbReference type="ARBA" id="ARBA00023315"/>
    </source>
</evidence>
<dbReference type="Gene3D" id="3.40.630.30">
    <property type="match status" value="1"/>
</dbReference>
<dbReference type="Pfam" id="PF00583">
    <property type="entry name" value="Acetyltransf_1"/>
    <property type="match status" value="1"/>
</dbReference>
<keyword evidence="1 5" id="KW-0808">Transferase</keyword>
<evidence type="ECO:0000256" key="3">
    <source>
        <dbReference type="SAM" id="MobiDB-lite"/>
    </source>
</evidence>
<dbReference type="CDD" id="cd04301">
    <property type="entry name" value="NAT_SF"/>
    <property type="match status" value="1"/>
</dbReference>
<name>A0A7J9SN57_9EURY</name>
<proteinExistence type="predicted"/>
<evidence type="ECO:0000313" key="5">
    <source>
        <dbReference type="EMBL" id="MBB6647933.1"/>
    </source>
</evidence>
<dbReference type="EMBL" id="JACKXD010000009">
    <property type="protein sequence ID" value="MBB6647933.1"/>
    <property type="molecule type" value="Genomic_DNA"/>
</dbReference>
<comment type="caution">
    <text evidence="5">The sequence shown here is derived from an EMBL/GenBank/DDBJ whole genome shotgun (WGS) entry which is preliminary data.</text>
</comment>
<gene>
    <name evidence="5" type="ORF">H5V44_16870</name>
</gene>
<evidence type="ECO:0000259" key="4">
    <source>
        <dbReference type="PROSITE" id="PS51186"/>
    </source>
</evidence>
<dbReference type="InterPro" id="IPR000182">
    <property type="entry name" value="GNAT_dom"/>
</dbReference>